<protein>
    <submittedName>
        <fullName evidence="2">Uncharacterized protein</fullName>
    </submittedName>
</protein>
<accession>A0A1J5I3K0</accession>
<feature type="compositionally biased region" description="Basic and acidic residues" evidence="1">
    <location>
        <begin position="50"/>
        <end position="67"/>
    </location>
</feature>
<evidence type="ECO:0000313" key="2">
    <source>
        <dbReference type="EMBL" id="OIP87735.1"/>
    </source>
</evidence>
<dbReference type="AlphaFoldDB" id="A0A1J5I3K0"/>
<dbReference type="STRING" id="1805376.AUK05_00535"/>
<sequence>MTGIISGFIKGIKSIGGETVEKSADNVGKIVSGIITGADLVGVKPMTDAQEQKVKQEEANKQREMADLRSQMAEGRDVEQEVEKVRDEKKRKDEEEEKFLKNLERQRENERREREQMNLNVPGNSKKEVAKHQGQRGHKKYAPDPVAMSATGEKSGGID</sequence>
<evidence type="ECO:0000313" key="3">
    <source>
        <dbReference type="Proteomes" id="UP000182344"/>
    </source>
</evidence>
<comment type="caution">
    <text evidence="2">The sequence shown here is derived from an EMBL/GenBank/DDBJ whole genome shotgun (WGS) entry which is preliminary data.</text>
</comment>
<gene>
    <name evidence="2" type="ORF">AUK05_00535</name>
</gene>
<evidence type="ECO:0000256" key="1">
    <source>
        <dbReference type="SAM" id="MobiDB-lite"/>
    </source>
</evidence>
<feature type="compositionally biased region" description="Basic and acidic residues" evidence="1">
    <location>
        <begin position="74"/>
        <end position="116"/>
    </location>
</feature>
<dbReference type="EMBL" id="MNZO01000008">
    <property type="protein sequence ID" value="OIP87735.1"/>
    <property type="molecule type" value="Genomic_DNA"/>
</dbReference>
<proteinExistence type="predicted"/>
<reference evidence="2 3" key="1">
    <citation type="journal article" date="2016" name="Environ. Microbiol.">
        <title>Genomic resolution of a cold subsurface aquifer community provides metabolic insights for novel microbes adapted to high CO concentrations.</title>
        <authorList>
            <person name="Probst A.J."/>
            <person name="Castelle C.J."/>
            <person name="Singh A."/>
            <person name="Brown C.T."/>
            <person name="Anantharaman K."/>
            <person name="Sharon I."/>
            <person name="Hug L.A."/>
            <person name="Burstein D."/>
            <person name="Emerson J.B."/>
            <person name="Thomas B.C."/>
            <person name="Banfield J.F."/>
        </authorList>
    </citation>
    <scope>NUCLEOTIDE SEQUENCE [LARGE SCALE GENOMIC DNA]</scope>
    <source>
        <strain evidence="2">CG2_30_35_20</strain>
    </source>
</reference>
<name>A0A1J5I3K0_9BACT</name>
<feature type="region of interest" description="Disordered" evidence="1">
    <location>
        <begin position="48"/>
        <end position="159"/>
    </location>
</feature>
<organism evidence="2 3">
    <name type="scientific">Candidatus Shapirobacteria bacterium CG2_30_35_20</name>
    <dbReference type="NCBI Taxonomy" id="1805376"/>
    <lineage>
        <taxon>Bacteria</taxon>
        <taxon>Candidatus Shapironibacteriota</taxon>
    </lineage>
</organism>
<dbReference type="Proteomes" id="UP000182344">
    <property type="component" value="Unassembled WGS sequence"/>
</dbReference>